<evidence type="ECO:0000313" key="3">
    <source>
        <dbReference type="Proteomes" id="UP001231189"/>
    </source>
</evidence>
<sequence>MEHSDAAKRLKLPDGSDEDRLSALPDDILIHVLAKLRSATAVAARTSVLSRRWRGLWAFLPELLFPVGTEPHHIRSALTAHQAPTIHTLSVHLRDADPESVATWLPIAAPRLSGDLIIAHFRLEAVKRGVVELPCIERATAIWLDFGLKLPPSGVFGRLTDLRLVAVSLHGPCRLGDIVSSPRCPSLRKLFLRDVGVLGNLVVHSESLLQIEMDNVGLHNPGGGIVNISSESLLQIELADFALKQLTIVAPALKLLKER</sequence>
<dbReference type="EMBL" id="JAUUTY010000002">
    <property type="protein sequence ID" value="KAK1678982.1"/>
    <property type="molecule type" value="Genomic_DNA"/>
</dbReference>
<keyword evidence="3" id="KW-1185">Reference proteome</keyword>
<dbReference type="InterPro" id="IPR036047">
    <property type="entry name" value="F-box-like_dom_sf"/>
</dbReference>
<dbReference type="Pfam" id="PF00646">
    <property type="entry name" value="F-box"/>
    <property type="match status" value="1"/>
</dbReference>
<dbReference type="PANTHER" id="PTHR34709">
    <property type="entry name" value="OS10G0396666 PROTEIN"/>
    <property type="match status" value="1"/>
</dbReference>
<evidence type="ECO:0000313" key="2">
    <source>
        <dbReference type="EMBL" id="KAK1678982.1"/>
    </source>
</evidence>
<evidence type="ECO:0000259" key="1">
    <source>
        <dbReference type="Pfam" id="PF00646"/>
    </source>
</evidence>
<dbReference type="SUPFAM" id="SSF81383">
    <property type="entry name" value="F-box domain"/>
    <property type="match status" value="1"/>
</dbReference>
<dbReference type="Proteomes" id="UP001231189">
    <property type="component" value="Unassembled WGS sequence"/>
</dbReference>
<proteinExistence type="predicted"/>
<name>A0AAD8TBW4_LOLMU</name>
<organism evidence="2 3">
    <name type="scientific">Lolium multiflorum</name>
    <name type="common">Italian ryegrass</name>
    <name type="synonym">Lolium perenne subsp. multiflorum</name>
    <dbReference type="NCBI Taxonomy" id="4521"/>
    <lineage>
        <taxon>Eukaryota</taxon>
        <taxon>Viridiplantae</taxon>
        <taxon>Streptophyta</taxon>
        <taxon>Embryophyta</taxon>
        <taxon>Tracheophyta</taxon>
        <taxon>Spermatophyta</taxon>
        <taxon>Magnoliopsida</taxon>
        <taxon>Liliopsida</taxon>
        <taxon>Poales</taxon>
        <taxon>Poaceae</taxon>
        <taxon>BOP clade</taxon>
        <taxon>Pooideae</taxon>
        <taxon>Poodae</taxon>
        <taxon>Poeae</taxon>
        <taxon>Poeae Chloroplast Group 2 (Poeae type)</taxon>
        <taxon>Loliodinae</taxon>
        <taxon>Loliinae</taxon>
        <taxon>Lolium</taxon>
    </lineage>
</organism>
<feature type="domain" description="F-box" evidence="1">
    <location>
        <begin position="21"/>
        <end position="57"/>
    </location>
</feature>
<protein>
    <recommendedName>
        <fullName evidence="1">F-box domain-containing protein</fullName>
    </recommendedName>
</protein>
<dbReference type="InterPro" id="IPR001810">
    <property type="entry name" value="F-box_dom"/>
</dbReference>
<accession>A0AAD8TBW4</accession>
<reference evidence="2" key="1">
    <citation type="submission" date="2023-07" db="EMBL/GenBank/DDBJ databases">
        <title>A chromosome-level genome assembly of Lolium multiflorum.</title>
        <authorList>
            <person name="Chen Y."/>
            <person name="Copetti D."/>
            <person name="Kolliker R."/>
            <person name="Studer B."/>
        </authorList>
    </citation>
    <scope>NUCLEOTIDE SEQUENCE</scope>
    <source>
        <strain evidence="2">02402/16</strain>
        <tissue evidence="2">Leaf</tissue>
    </source>
</reference>
<dbReference type="PANTHER" id="PTHR34709:SF61">
    <property type="entry name" value="OS07G0229100 PROTEIN"/>
    <property type="match status" value="1"/>
</dbReference>
<dbReference type="InterPro" id="IPR055312">
    <property type="entry name" value="FBL15-like"/>
</dbReference>
<dbReference type="AlphaFoldDB" id="A0AAD8TBW4"/>
<gene>
    <name evidence="2" type="ORF">QYE76_039830</name>
</gene>
<comment type="caution">
    <text evidence="2">The sequence shown here is derived from an EMBL/GenBank/DDBJ whole genome shotgun (WGS) entry which is preliminary data.</text>
</comment>